<dbReference type="Gene3D" id="3.80.10.10">
    <property type="entry name" value="Ribonuclease Inhibitor"/>
    <property type="match status" value="2"/>
</dbReference>
<evidence type="ECO:0000313" key="2">
    <source>
        <dbReference type="EMBL" id="KAL1509826.1"/>
    </source>
</evidence>
<dbReference type="Proteomes" id="UP001566132">
    <property type="component" value="Unassembled WGS sequence"/>
</dbReference>
<organism evidence="2 3">
    <name type="scientific">Hypothenemus hampei</name>
    <name type="common">Coffee berry borer</name>
    <dbReference type="NCBI Taxonomy" id="57062"/>
    <lineage>
        <taxon>Eukaryota</taxon>
        <taxon>Metazoa</taxon>
        <taxon>Ecdysozoa</taxon>
        <taxon>Arthropoda</taxon>
        <taxon>Hexapoda</taxon>
        <taxon>Insecta</taxon>
        <taxon>Pterygota</taxon>
        <taxon>Neoptera</taxon>
        <taxon>Endopterygota</taxon>
        <taxon>Coleoptera</taxon>
        <taxon>Polyphaga</taxon>
        <taxon>Cucujiformia</taxon>
        <taxon>Curculionidae</taxon>
        <taxon>Scolytinae</taxon>
        <taxon>Hypothenemus</taxon>
    </lineage>
</organism>
<sequence>MFLYTICCYQKSVCRSLDCPEYGILWHGTVMKKNNGMWSNGISYAQKPYRCQDIDPLGTTDFIIVKFYHPITANGFVLHPIWTNANIVVRMWVVLANFQTKTISGNWKLLYVRSDSNNPKGGFYQFSDYINVVRIEFNSNLEMYLPELGNFLSSAVTTDFELVLSVPLLIDIPSDQIIFNGTQRIIYEDTSKKETKARTSGGNITETLPPEILLKIFGYLDLISLSRCAQVNKRWNVIANDECFYQEIDLKMHWNKVNTKVLNKLKKNLKKVRKLDMTWCNNDQITPSSFFGQNFNFRNTIQSILLITKNTLTHLCMDHNLLVTDEVIEIIAACPNLEELRVRNTRNWLFWNLKYNSLTKLKTLDVSMTYIADRELITILQNNPDMEHLVIDCCDNLANPQQILATLKSHNKKLKAWSSWQTFARLNNSRIYEGFGKLVHLEDLDLGFCEPIVNTFNCLETIATKCKKLKRLVLANWTRLTDLQLLPVINECKELTQLHLSATPNISSNIVFIAANNIPNLRFLNIQQCIGITKPTIEECRQKYPNLTIYYRE</sequence>
<dbReference type="Pfam" id="PF12937">
    <property type="entry name" value="F-box-like"/>
    <property type="match status" value="1"/>
</dbReference>
<comment type="caution">
    <text evidence="2">The sequence shown here is derived from an EMBL/GenBank/DDBJ whole genome shotgun (WGS) entry which is preliminary data.</text>
</comment>
<gene>
    <name evidence="2" type="ORF">ABEB36_004505</name>
</gene>
<dbReference type="InterPro" id="IPR001810">
    <property type="entry name" value="F-box_dom"/>
</dbReference>
<dbReference type="SMART" id="SM00256">
    <property type="entry name" value="FBOX"/>
    <property type="match status" value="1"/>
</dbReference>
<dbReference type="PROSITE" id="PS50181">
    <property type="entry name" value="FBOX"/>
    <property type="match status" value="1"/>
</dbReference>
<name>A0ABD1F3J8_HYPHA</name>
<dbReference type="Gene3D" id="1.20.1280.50">
    <property type="match status" value="1"/>
</dbReference>
<dbReference type="InterPro" id="IPR032675">
    <property type="entry name" value="LRR_dom_sf"/>
</dbReference>
<dbReference type="SUPFAM" id="SSF52047">
    <property type="entry name" value="RNI-like"/>
    <property type="match status" value="1"/>
</dbReference>
<dbReference type="EMBL" id="JBDJPC010000003">
    <property type="protein sequence ID" value="KAL1509826.1"/>
    <property type="molecule type" value="Genomic_DNA"/>
</dbReference>
<evidence type="ECO:0000313" key="3">
    <source>
        <dbReference type="Proteomes" id="UP001566132"/>
    </source>
</evidence>
<proteinExistence type="predicted"/>
<reference evidence="2 3" key="1">
    <citation type="submission" date="2024-05" db="EMBL/GenBank/DDBJ databases">
        <title>Genetic variation in Jamaican populations of the coffee berry borer (Hypothenemus hampei).</title>
        <authorList>
            <person name="Errbii M."/>
            <person name="Myrie A."/>
        </authorList>
    </citation>
    <scope>NUCLEOTIDE SEQUENCE [LARGE SCALE GENOMIC DNA]</scope>
    <source>
        <strain evidence="2">JA-Hopewell-2020-01-JO</strain>
        <tissue evidence="2">Whole body</tissue>
    </source>
</reference>
<dbReference type="InterPro" id="IPR036047">
    <property type="entry name" value="F-box-like_dom_sf"/>
</dbReference>
<dbReference type="PANTHER" id="PTHR13318">
    <property type="entry name" value="PARTNER OF PAIRED, ISOFORM B-RELATED"/>
    <property type="match status" value="1"/>
</dbReference>
<dbReference type="AlphaFoldDB" id="A0ABD1F3J8"/>
<dbReference type="PANTHER" id="PTHR13318:SF95">
    <property type="entry name" value="F-BOX PROTEIN YLR352W"/>
    <property type="match status" value="1"/>
</dbReference>
<protein>
    <recommendedName>
        <fullName evidence="1">F-box domain-containing protein</fullName>
    </recommendedName>
</protein>
<evidence type="ECO:0000259" key="1">
    <source>
        <dbReference type="PROSITE" id="PS50181"/>
    </source>
</evidence>
<keyword evidence="3" id="KW-1185">Reference proteome</keyword>
<feature type="domain" description="F-box" evidence="1">
    <location>
        <begin position="202"/>
        <end position="248"/>
    </location>
</feature>
<accession>A0ABD1F3J8</accession>
<dbReference type="SUPFAM" id="SSF81383">
    <property type="entry name" value="F-box domain"/>
    <property type="match status" value="1"/>
</dbReference>